<dbReference type="Proteomes" id="UP000192660">
    <property type="component" value="Unassembled WGS sequence"/>
</dbReference>
<reference evidence="2" key="1">
    <citation type="submission" date="2017-04" db="EMBL/GenBank/DDBJ databases">
        <authorList>
            <person name="Varghese N."/>
            <person name="Submissions S."/>
        </authorList>
    </citation>
    <scope>NUCLEOTIDE SEQUENCE [LARGE SCALE GENOMIC DNA]</scope>
    <source>
        <strain evidence="2">DSM 9293</strain>
    </source>
</reference>
<organism evidence="1 2">
    <name type="scientific">Sulfobacillus thermosulfidooxidans (strain DSM 9293 / VKM B-1269 / AT-1)</name>
    <dbReference type="NCBI Taxonomy" id="929705"/>
    <lineage>
        <taxon>Bacteria</taxon>
        <taxon>Bacillati</taxon>
        <taxon>Bacillota</taxon>
        <taxon>Clostridia</taxon>
        <taxon>Eubacteriales</taxon>
        <taxon>Clostridiales Family XVII. Incertae Sedis</taxon>
        <taxon>Sulfobacillus</taxon>
    </lineage>
</organism>
<name>A0A1W1W6X8_SULTA</name>
<evidence type="ECO:0000313" key="1">
    <source>
        <dbReference type="EMBL" id="SMC02036.1"/>
    </source>
</evidence>
<dbReference type="AlphaFoldDB" id="A0A1W1W6X8"/>
<gene>
    <name evidence="1" type="ORF">SAMN00768000_0246</name>
</gene>
<dbReference type="EMBL" id="FWWY01000001">
    <property type="protein sequence ID" value="SMC02036.1"/>
    <property type="molecule type" value="Genomic_DNA"/>
</dbReference>
<dbReference type="OrthoDB" id="2087347at2"/>
<proteinExistence type="predicted"/>
<sequence length="105" mass="11865">MDPVERRIAAKLLAVDVDPTIPLAQKMNAVVGRFTPEEQVHPLGQWIRQQASRLDWMENVGPFLQTVWDLPRYPWNPMGSDPEAQTYRTAAATVIARLQAEGIQV</sequence>
<protein>
    <submittedName>
        <fullName evidence="1">Uncharacterized protein</fullName>
    </submittedName>
</protein>
<dbReference type="RefSeq" id="WP_084660765.1">
    <property type="nucleotide sequence ID" value="NZ_FWWY01000001.1"/>
</dbReference>
<keyword evidence="2" id="KW-1185">Reference proteome</keyword>
<evidence type="ECO:0000313" key="2">
    <source>
        <dbReference type="Proteomes" id="UP000192660"/>
    </source>
</evidence>
<accession>A0A1W1W6X8</accession>